<dbReference type="GO" id="GO:0005737">
    <property type="term" value="C:cytoplasm"/>
    <property type="evidence" value="ECO:0007669"/>
    <property type="project" value="UniProtKB-SubCell"/>
</dbReference>
<comment type="subunit">
    <text evidence="2">Interacts with ribosomal protein uL14 (rplN).</text>
</comment>
<evidence type="ECO:0000256" key="2">
    <source>
        <dbReference type="HAMAP-Rule" id="MF_01477"/>
    </source>
</evidence>
<dbReference type="HAMAP" id="MF_01477">
    <property type="entry name" value="Iojap_RsfS"/>
    <property type="match status" value="1"/>
</dbReference>
<name>A0AAE4Z759_9BACT</name>
<dbReference type="SUPFAM" id="SSF81301">
    <property type="entry name" value="Nucleotidyltransferase"/>
    <property type="match status" value="1"/>
</dbReference>
<evidence type="ECO:0000313" key="4">
    <source>
        <dbReference type="EMBL" id="NIR74994.1"/>
    </source>
</evidence>
<dbReference type="InterPro" id="IPR004394">
    <property type="entry name" value="Iojap/RsfS/C7orf30"/>
</dbReference>
<keyword evidence="2" id="KW-0678">Repressor</keyword>
<keyword evidence="2" id="KW-0810">Translation regulation</keyword>
<protein>
    <recommendedName>
        <fullName evidence="2">Ribosomal silencing factor RsfS</fullName>
    </recommendedName>
</protein>
<dbReference type="GO" id="GO:0043023">
    <property type="term" value="F:ribosomal large subunit binding"/>
    <property type="evidence" value="ECO:0007669"/>
    <property type="project" value="TreeGrafter"/>
</dbReference>
<comment type="function">
    <text evidence="2">Functions as a ribosomal silencing factor. Interacts with ribosomal protein uL14 (rplN), blocking formation of intersubunit bridge B8. Prevents association of the 30S and 50S ribosomal subunits and the formation of functional ribosomes, thus repressing translation.</text>
</comment>
<dbReference type="GO" id="GO:0090071">
    <property type="term" value="P:negative regulation of ribosome biogenesis"/>
    <property type="evidence" value="ECO:0007669"/>
    <property type="project" value="UniProtKB-UniRule"/>
</dbReference>
<comment type="subcellular location">
    <subcellularLocation>
        <location evidence="2">Cytoplasm</location>
    </subcellularLocation>
</comment>
<comment type="similarity">
    <text evidence="1 2">Belongs to the Iojap/RsfS family.</text>
</comment>
<dbReference type="InterPro" id="IPR043519">
    <property type="entry name" value="NT_sf"/>
</dbReference>
<gene>
    <name evidence="2 4" type="primary">rsfS</name>
    <name evidence="4" type="ORF">GWO12_07750</name>
</gene>
<sequence length="134" mass="14890">MSDAISHEAGGGKGPLDPQDLPDTVRRAIDLCLERKAREPTVLDLRGLSDATDFFIVASGDSDVHVRAIAEHLVEELRQEGVRPAGVEGERAARWVLIDYIDLVVHLFHPVVRDFYQLERLWGDAPSILIEEPA</sequence>
<evidence type="ECO:0000313" key="5">
    <source>
        <dbReference type="Proteomes" id="UP000702544"/>
    </source>
</evidence>
<dbReference type="Proteomes" id="UP000702544">
    <property type="component" value="Unassembled WGS sequence"/>
</dbReference>
<feature type="region of interest" description="Disordered" evidence="3">
    <location>
        <begin position="1"/>
        <end position="22"/>
    </location>
</feature>
<evidence type="ECO:0000256" key="3">
    <source>
        <dbReference type="SAM" id="MobiDB-lite"/>
    </source>
</evidence>
<dbReference type="NCBIfam" id="TIGR00090">
    <property type="entry name" value="rsfS_iojap_ybeB"/>
    <property type="match status" value="1"/>
</dbReference>
<organism evidence="4 5">
    <name type="scientific">Candidatus Kutchimonas denitrificans</name>
    <dbReference type="NCBI Taxonomy" id="3056748"/>
    <lineage>
        <taxon>Bacteria</taxon>
        <taxon>Pseudomonadati</taxon>
        <taxon>Gemmatimonadota</taxon>
        <taxon>Gemmatimonadia</taxon>
        <taxon>Candidatus Palauibacterales</taxon>
        <taxon>Candidatus Palauibacteraceae</taxon>
        <taxon>Candidatus Kutchimonas</taxon>
    </lineage>
</organism>
<proteinExistence type="inferred from homology"/>
<evidence type="ECO:0000256" key="1">
    <source>
        <dbReference type="ARBA" id="ARBA00010574"/>
    </source>
</evidence>
<dbReference type="GO" id="GO:0017148">
    <property type="term" value="P:negative regulation of translation"/>
    <property type="evidence" value="ECO:0007669"/>
    <property type="project" value="UniProtKB-UniRule"/>
</dbReference>
<dbReference type="AlphaFoldDB" id="A0AAE4Z759"/>
<reference evidence="4 5" key="1">
    <citation type="submission" date="2020-01" db="EMBL/GenBank/DDBJ databases">
        <title>Genomes assembled from Gulf of Kutch pelagic sediment metagenomes.</title>
        <authorList>
            <person name="Chandrashekar M."/>
            <person name="Mahajan M.S."/>
            <person name="Dave K.J."/>
            <person name="Vatsa P."/>
            <person name="Nathani N.M."/>
        </authorList>
    </citation>
    <scope>NUCLEOTIDE SEQUENCE [LARGE SCALE GENOMIC DNA]</scope>
    <source>
        <strain evidence="4">KS3-K002</strain>
    </source>
</reference>
<comment type="caution">
    <text evidence="4">The sequence shown here is derived from an EMBL/GenBank/DDBJ whole genome shotgun (WGS) entry which is preliminary data.</text>
</comment>
<dbReference type="PANTHER" id="PTHR21043">
    <property type="entry name" value="IOJAP SUPERFAMILY ORTHOLOG"/>
    <property type="match status" value="1"/>
</dbReference>
<keyword evidence="2" id="KW-0963">Cytoplasm</keyword>
<dbReference type="EMBL" id="JAACAK010000051">
    <property type="protein sequence ID" value="NIR74994.1"/>
    <property type="molecule type" value="Genomic_DNA"/>
</dbReference>
<dbReference type="PANTHER" id="PTHR21043:SF0">
    <property type="entry name" value="MITOCHONDRIAL ASSEMBLY OF RIBOSOMAL LARGE SUBUNIT PROTEIN 1"/>
    <property type="match status" value="1"/>
</dbReference>
<dbReference type="GO" id="GO:0042256">
    <property type="term" value="P:cytosolic ribosome assembly"/>
    <property type="evidence" value="ECO:0007669"/>
    <property type="project" value="UniProtKB-UniRule"/>
</dbReference>
<accession>A0AAE4Z759</accession>
<dbReference type="Pfam" id="PF02410">
    <property type="entry name" value="RsfS"/>
    <property type="match status" value="1"/>
</dbReference>
<dbReference type="Gene3D" id="3.30.460.10">
    <property type="entry name" value="Beta Polymerase, domain 2"/>
    <property type="match status" value="1"/>
</dbReference>